<dbReference type="GO" id="GO:0046872">
    <property type="term" value="F:metal ion binding"/>
    <property type="evidence" value="ECO:0007669"/>
    <property type="project" value="UniProtKB-KW"/>
</dbReference>
<proteinExistence type="predicted"/>
<protein>
    <submittedName>
        <fullName evidence="3">Cupin domain-containing protein</fullName>
    </submittedName>
</protein>
<sequence>MKFTKIAEILSKNIKKTVLYESDCTNTAIINLQPGDSVPAHQHPNTDDIWVVIQGEGEFLGGKGSSLPMKAGTIIPNLKGEAHGIKNTGDEPLVVIAFSAPVPIESFPVD</sequence>
<evidence type="ECO:0000256" key="1">
    <source>
        <dbReference type="ARBA" id="ARBA00022723"/>
    </source>
</evidence>
<dbReference type="Pfam" id="PF07883">
    <property type="entry name" value="Cupin_2"/>
    <property type="match status" value="1"/>
</dbReference>
<evidence type="ECO:0000259" key="2">
    <source>
        <dbReference type="Pfam" id="PF07883"/>
    </source>
</evidence>
<dbReference type="PANTHER" id="PTHR35848">
    <property type="entry name" value="OXALATE-BINDING PROTEIN"/>
    <property type="match status" value="1"/>
</dbReference>
<evidence type="ECO:0000313" key="4">
    <source>
        <dbReference type="Proteomes" id="UP000184010"/>
    </source>
</evidence>
<feature type="domain" description="Cupin type-2" evidence="2">
    <location>
        <begin position="29"/>
        <end position="97"/>
    </location>
</feature>
<dbReference type="AlphaFoldDB" id="A0A1M7UVG7"/>
<gene>
    <name evidence="3" type="ORF">SAMN02745215_04742</name>
</gene>
<dbReference type="EMBL" id="FRDN01000018">
    <property type="protein sequence ID" value="SHN86925.1"/>
    <property type="molecule type" value="Genomic_DNA"/>
</dbReference>
<dbReference type="Gene3D" id="2.60.120.10">
    <property type="entry name" value="Jelly Rolls"/>
    <property type="match status" value="1"/>
</dbReference>
<dbReference type="STRING" id="1121395.SAMN02745215_04742"/>
<keyword evidence="4" id="KW-1185">Reference proteome</keyword>
<dbReference type="InterPro" id="IPR011051">
    <property type="entry name" value="RmlC_Cupin_sf"/>
</dbReference>
<dbReference type="PANTHER" id="PTHR35848:SF6">
    <property type="entry name" value="CUPIN TYPE-2 DOMAIN-CONTAINING PROTEIN"/>
    <property type="match status" value="1"/>
</dbReference>
<evidence type="ECO:0000313" key="3">
    <source>
        <dbReference type="EMBL" id="SHN86925.1"/>
    </source>
</evidence>
<dbReference type="InterPro" id="IPR051610">
    <property type="entry name" value="GPI/OXD"/>
</dbReference>
<dbReference type="InterPro" id="IPR013096">
    <property type="entry name" value="Cupin_2"/>
</dbReference>
<dbReference type="RefSeq" id="WP_072774843.1">
    <property type="nucleotide sequence ID" value="NZ_FRDN01000018.1"/>
</dbReference>
<organism evidence="3 4">
    <name type="scientific">Desulfitobacterium chlororespirans DSM 11544</name>
    <dbReference type="NCBI Taxonomy" id="1121395"/>
    <lineage>
        <taxon>Bacteria</taxon>
        <taxon>Bacillati</taxon>
        <taxon>Bacillota</taxon>
        <taxon>Clostridia</taxon>
        <taxon>Eubacteriales</taxon>
        <taxon>Desulfitobacteriaceae</taxon>
        <taxon>Desulfitobacterium</taxon>
    </lineage>
</organism>
<dbReference type="InterPro" id="IPR014710">
    <property type="entry name" value="RmlC-like_jellyroll"/>
</dbReference>
<dbReference type="SUPFAM" id="SSF51182">
    <property type="entry name" value="RmlC-like cupins"/>
    <property type="match status" value="1"/>
</dbReference>
<reference evidence="4" key="1">
    <citation type="submission" date="2016-12" db="EMBL/GenBank/DDBJ databases">
        <authorList>
            <person name="Varghese N."/>
            <person name="Submissions S."/>
        </authorList>
    </citation>
    <scope>NUCLEOTIDE SEQUENCE [LARGE SCALE GENOMIC DNA]</scope>
    <source>
        <strain evidence="4">DSM 11544</strain>
    </source>
</reference>
<dbReference type="Proteomes" id="UP000184010">
    <property type="component" value="Unassembled WGS sequence"/>
</dbReference>
<keyword evidence="1" id="KW-0479">Metal-binding</keyword>
<accession>A0A1M7UVG7</accession>
<name>A0A1M7UVG7_9FIRM</name>